<feature type="active site" evidence="4">
    <location>
        <position position="14"/>
    </location>
</feature>
<dbReference type="SUPFAM" id="SSF55068">
    <property type="entry name" value="Peptide methionine sulfoxide reductase"/>
    <property type="match status" value="1"/>
</dbReference>
<organism evidence="6 7">
    <name type="scientific">candidate division WWE3 bacterium GW2011_GWE1_41_27</name>
    <dbReference type="NCBI Taxonomy" id="1619131"/>
    <lineage>
        <taxon>Bacteria</taxon>
        <taxon>Katanobacteria</taxon>
    </lineage>
</organism>
<dbReference type="HAMAP" id="MF_01401">
    <property type="entry name" value="MsrA"/>
    <property type="match status" value="1"/>
</dbReference>
<feature type="domain" description="Peptide methionine sulphoxide reductase MsrA" evidence="5">
    <location>
        <begin position="7"/>
        <end position="159"/>
    </location>
</feature>
<sequence length="185" mass="21174">MKNELSTATLAGGCFWCTEALFKRLEGVSEVLPGYAGGHVDSPTYEEVCRGDTGHAEAIQIKFDPAKISYGKILEVFWNTHDPTTINRQGHDTGPQYRSVIFYHGEEQKKVAVESKEEIEKSKDYRNPVVTEILPFTNFFVAEDYHKNYYDKNMGRAYCDISITPKVHKLMEKYGDKLKEEYQSV</sequence>
<dbReference type="PANTHER" id="PTHR43774">
    <property type="entry name" value="PEPTIDE METHIONINE SULFOXIDE REDUCTASE"/>
    <property type="match status" value="1"/>
</dbReference>
<dbReference type="Gene3D" id="3.30.1060.10">
    <property type="entry name" value="Peptide methionine sulphoxide reductase MsrA"/>
    <property type="match status" value="1"/>
</dbReference>
<dbReference type="EMBL" id="LCBF01000001">
    <property type="protein sequence ID" value="KKS07878.1"/>
    <property type="molecule type" value="Genomic_DNA"/>
</dbReference>
<reference evidence="6 7" key="1">
    <citation type="journal article" date="2015" name="Nature">
        <title>rRNA introns, odd ribosomes, and small enigmatic genomes across a large radiation of phyla.</title>
        <authorList>
            <person name="Brown C.T."/>
            <person name="Hug L.A."/>
            <person name="Thomas B.C."/>
            <person name="Sharon I."/>
            <person name="Castelle C.J."/>
            <person name="Singh A."/>
            <person name="Wilkins M.J."/>
            <person name="Williams K.H."/>
            <person name="Banfield J.F."/>
        </authorList>
    </citation>
    <scope>NUCLEOTIDE SEQUENCE [LARGE SCALE GENOMIC DNA]</scope>
</reference>
<proteinExistence type="inferred from homology"/>
<dbReference type="Pfam" id="PF01625">
    <property type="entry name" value="PMSR"/>
    <property type="match status" value="1"/>
</dbReference>
<evidence type="ECO:0000259" key="5">
    <source>
        <dbReference type="Pfam" id="PF01625"/>
    </source>
</evidence>
<comment type="caution">
    <text evidence="6">The sequence shown here is derived from an EMBL/GenBank/DDBJ whole genome shotgun (WGS) entry which is preliminary data.</text>
</comment>
<evidence type="ECO:0000313" key="7">
    <source>
        <dbReference type="Proteomes" id="UP000034544"/>
    </source>
</evidence>
<dbReference type="EC" id="1.8.4.11" evidence="4"/>
<dbReference type="NCBIfam" id="TIGR00401">
    <property type="entry name" value="msrA"/>
    <property type="match status" value="1"/>
</dbReference>
<keyword evidence="1 4" id="KW-0560">Oxidoreductase</keyword>
<evidence type="ECO:0000256" key="4">
    <source>
        <dbReference type="HAMAP-Rule" id="MF_01401"/>
    </source>
</evidence>
<evidence type="ECO:0000256" key="2">
    <source>
        <dbReference type="ARBA" id="ARBA00047806"/>
    </source>
</evidence>
<accession>A0A0G0Z4I7</accession>
<dbReference type="InterPro" id="IPR036509">
    <property type="entry name" value="Met_Sox_Rdtase_MsrA_sf"/>
</dbReference>
<dbReference type="AlphaFoldDB" id="A0A0G0Z4I7"/>
<evidence type="ECO:0000313" key="6">
    <source>
        <dbReference type="EMBL" id="KKS07878.1"/>
    </source>
</evidence>
<comment type="catalytic activity">
    <reaction evidence="2 4">
        <text>L-methionyl-[protein] + [thioredoxin]-disulfide + H2O = L-methionyl-(S)-S-oxide-[protein] + [thioredoxin]-dithiol</text>
        <dbReference type="Rhea" id="RHEA:14217"/>
        <dbReference type="Rhea" id="RHEA-COMP:10698"/>
        <dbReference type="Rhea" id="RHEA-COMP:10700"/>
        <dbReference type="Rhea" id="RHEA-COMP:12313"/>
        <dbReference type="Rhea" id="RHEA-COMP:12315"/>
        <dbReference type="ChEBI" id="CHEBI:15377"/>
        <dbReference type="ChEBI" id="CHEBI:16044"/>
        <dbReference type="ChEBI" id="CHEBI:29950"/>
        <dbReference type="ChEBI" id="CHEBI:44120"/>
        <dbReference type="ChEBI" id="CHEBI:50058"/>
        <dbReference type="EC" id="1.8.4.11"/>
    </reaction>
</comment>
<comment type="function">
    <text evidence="4">Has an important function as a repair enzyme for proteins that have been inactivated by oxidation. Catalyzes the reversible oxidation-reduction of methionine sulfoxide in proteins to methionine.</text>
</comment>
<name>A0A0G0Z4I7_UNCKA</name>
<dbReference type="PANTHER" id="PTHR43774:SF1">
    <property type="entry name" value="PEPTIDE METHIONINE SULFOXIDE REDUCTASE MSRA 2"/>
    <property type="match status" value="1"/>
</dbReference>
<comment type="similarity">
    <text evidence="4">Belongs to the MsrA Met sulfoxide reductase family.</text>
</comment>
<dbReference type="InterPro" id="IPR002569">
    <property type="entry name" value="Met_Sox_Rdtase_MsrA_dom"/>
</dbReference>
<evidence type="ECO:0000256" key="1">
    <source>
        <dbReference type="ARBA" id="ARBA00023002"/>
    </source>
</evidence>
<dbReference type="Proteomes" id="UP000034544">
    <property type="component" value="Unassembled WGS sequence"/>
</dbReference>
<comment type="catalytic activity">
    <reaction evidence="3 4">
        <text>[thioredoxin]-disulfide + L-methionine + H2O = L-methionine (S)-S-oxide + [thioredoxin]-dithiol</text>
        <dbReference type="Rhea" id="RHEA:19993"/>
        <dbReference type="Rhea" id="RHEA-COMP:10698"/>
        <dbReference type="Rhea" id="RHEA-COMP:10700"/>
        <dbReference type="ChEBI" id="CHEBI:15377"/>
        <dbReference type="ChEBI" id="CHEBI:29950"/>
        <dbReference type="ChEBI" id="CHEBI:50058"/>
        <dbReference type="ChEBI" id="CHEBI:57844"/>
        <dbReference type="ChEBI" id="CHEBI:58772"/>
        <dbReference type="EC" id="1.8.4.11"/>
    </reaction>
</comment>
<dbReference type="PATRIC" id="fig|1619131.3.peg.50"/>
<dbReference type="GO" id="GO:0033744">
    <property type="term" value="F:L-methionine:thioredoxin-disulfide S-oxidoreductase activity"/>
    <property type="evidence" value="ECO:0007669"/>
    <property type="project" value="RHEA"/>
</dbReference>
<protein>
    <recommendedName>
        <fullName evidence="4">Peptide methionine sulfoxide reductase MsrA</fullName>
        <shortName evidence="4">Protein-methionine-S-oxide reductase</shortName>
        <ecNumber evidence="4">1.8.4.11</ecNumber>
    </recommendedName>
    <alternativeName>
        <fullName evidence="4">Peptide-methionine (S)-S-oxide reductase</fullName>
        <shortName evidence="4">Peptide Met(O) reductase</shortName>
    </alternativeName>
</protein>
<gene>
    <name evidence="4" type="primary">msrA</name>
    <name evidence="6" type="ORF">UU59_C0001G0051</name>
</gene>
<evidence type="ECO:0000256" key="3">
    <source>
        <dbReference type="ARBA" id="ARBA00048782"/>
    </source>
</evidence>
<dbReference type="GO" id="GO:0008113">
    <property type="term" value="F:peptide-methionine (S)-S-oxide reductase activity"/>
    <property type="evidence" value="ECO:0007669"/>
    <property type="project" value="UniProtKB-UniRule"/>
</dbReference>